<dbReference type="InterPro" id="IPR037126">
    <property type="entry name" value="PdaC/RsiV-like_sf"/>
</dbReference>
<organism evidence="3 4">
    <name type="scientific">Thermoclostridium caenicola</name>
    <dbReference type="NCBI Taxonomy" id="659425"/>
    <lineage>
        <taxon>Bacteria</taxon>
        <taxon>Bacillati</taxon>
        <taxon>Bacillota</taxon>
        <taxon>Clostridia</taxon>
        <taxon>Eubacteriales</taxon>
        <taxon>Oscillospiraceae</taxon>
        <taxon>Thermoclostridium</taxon>
    </lineage>
</organism>
<accession>A0A1M6CZJ5</accession>
<feature type="domain" description="DUF3298" evidence="1">
    <location>
        <begin position="133"/>
        <end position="212"/>
    </location>
</feature>
<dbReference type="Gene3D" id="3.30.565.40">
    <property type="entry name" value="Fervidobacterium nodosum Rt17-B1 like"/>
    <property type="match status" value="1"/>
</dbReference>
<feature type="domain" description="Deacetylase PdaC" evidence="2">
    <location>
        <begin position="21"/>
        <end position="115"/>
    </location>
</feature>
<dbReference type="EMBL" id="FQZP01000006">
    <property type="protein sequence ID" value="SHI66427.1"/>
    <property type="molecule type" value="Genomic_DNA"/>
</dbReference>
<keyword evidence="4" id="KW-1185">Reference proteome</keyword>
<dbReference type="AlphaFoldDB" id="A0A1M6CZJ5"/>
<evidence type="ECO:0000313" key="4">
    <source>
        <dbReference type="Proteomes" id="UP000324781"/>
    </source>
</evidence>
<protein>
    <recommendedName>
        <fullName evidence="5">DUF3298 domain-containing protein</fullName>
    </recommendedName>
</protein>
<evidence type="ECO:0000259" key="2">
    <source>
        <dbReference type="Pfam" id="PF13739"/>
    </source>
</evidence>
<name>A0A1M6CZJ5_9FIRM</name>
<dbReference type="InterPro" id="IPR025303">
    <property type="entry name" value="PdaC"/>
</dbReference>
<dbReference type="Pfam" id="PF13739">
    <property type="entry name" value="PdaC"/>
    <property type="match status" value="1"/>
</dbReference>
<reference evidence="3 4" key="1">
    <citation type="submission" date="2016-11" db="EMBL/GenBank/DDBJ databases">
        <authorList>
            <person name="Varghese N."/>
            <person name="Submissions S."/>
        </authorList>
    </citation>
    <scope>NUCLEOTIDE SEQUENCE [LARGE SCALE GENOMIC DNA]</scope>
    <source>
        <strain evidence="3 4">DSM 19027</strain>
    </source>
</reference>
<proteinExistence type="predicted"/>
<dbReference type="Gene3D" id="3.90.640.20">
    <property type="entry name" value="Heat-shock cognate protein, ATPase"/>
    <property type="match status" value="1"/>
</dbReference>
<evidence type="ECO:0000259" key="1">
    <source>
        <dbReference type="Pfam" id="PF11738"/>
    </source>
</evidence>
<dbReference type="InterPro" id="IPR021729">
    <property type="entry name" value="DUF3298"/>
</dbReference>
<dbReference type="Proteomes" id="UP000324781">
    <property type="component" value="Unassembled WGS sequence"/>
</dbReference>
<dbReference type="RefSeq" id="WP_188118335.1">
    <property type="nucleotide sequence ID" value="NZ_FQZP01000006.1"/>
</dbReference>
<sequence length="223" mass="26482">MNCEWIRSQELKDTFYYRRTPMVNIRLSVPHMDGYDHAASRFNLYFRQKARASFNYARTRLYPQAVRQYQYAMSQEFPFHTYELIQTFEPTYCKKPIASLFYDQYEFTGGAHGNTVRFGDTWDLSRGTLLKLSDLFKAGYDYRTVIIRTVENEALRRQETGQVPYLDDLEKNIVKFFDEKNFYLAENGVVIFYPLYTIAPYVSGIQTFTVPWILFGDNLRIKP</sequence>
<gene>
    <name evidence="3" type="ORF">SAMN05444373_100641</name>
</gene>
<evidence type="ECO:0000313" key="3">
    <source>
        <dbReference type="EMBL" id="SHI66427.1"/>
    </source>
</evidence>
<dbReference type="Pfam" id="PF11738">
    <property type="entry name" value="DUF3298"/>
    <property type="match status" value="1"/>
</dbReference>
<evidence type="ECO:0008006" key="5">
    <source>
        <dbReference type="Google" id="ProtNLM"/>
    </source>
</evidence>